<dbReference type="InParanoid" id="M1DUZ8"/>
<feature type="region of interest" description="Disordered" evidence="1">
    <location>
        <begin position="96"/>
        <end position="149"/>
    </location>
</feature>
<proteinExistence type="predicted"/>
<feature type="region of interest" description="Disordered" evidence="1">
    <location>
        <begin position="303"/>
        <end position="330"/>
    </location>
</feature>
<accession>M1DUZ8</accession>
<reference evidence="2" key="2">
    <citation type="submission" date="2015-06" db="UniProtKB">
        <authorList>
            <consortium name="EnsemblPlants"/>
        </authorList>
    </citation>
    <scope>IDENTIFICATION</scope>
    <source>
        <strain evidence="2">DM1-3 516 R44</strain>
    </source>
</reference>
<keyword evidence="3" id="KW-1185">Reference proteome</keyword>
<reference evidence="3" key="1">
    <citation type="journal article" date="2011" name="Nature">
        <title>Genome sequence and analysis of the tuber crop potato.</title>
        <authorList>
            <consortium name="The Potato Genome Sequencing Consortium"/>
        </authorList>
    </citation>
    <scope>NUCLEOTIDE SEQUENCE [LARGE SCALE GENOMIC DNA]</scope>
    <source>
        <strain evidence="3">cv. DM1-3 516 R44</strain>
    </source>
</reference>
<sequence>MAIPATGQSVLGADHLPLQQETQFPPLKSHITNFSLSNKPRVLPNENTGNDKNKVSMEMYVNILKAPNPVLAPTIGVEPIPLKKVAYTDGIPRVSWTEDEGHDEVDYRKLHPELKKPSAEKEVQVQEEEQQQGEQGHQKVTVEQENTQPRRKRIVGRYWNPTNRLFTLEKGAVLSDKTSIPGKGIADGNSFAALAEKDMEEVHSDSICTEIPVQIGEENESMDTNVNTEKANQYVPHHSSTKEWVTKAFITYHRKGDGKHSINTNINKIMCQRDDASVLEGTEDMNSNVTDLNNLAPVEEEQMVSNTNQTNEQAYDSKETEKLNSAIEVA</sequence>
<evidence type="ECO:0000313" key="2">
    <source>
        <dbReference type="EnsemblPlants" id="PGSC0003DMT400094836"/>
    </source>
</evidence>
<evidence type="ECO:0000256" key="1">
    <source>
        <dbReference type="SAM" id="MobiDB-lite"/>
    </source>
</evidence>
<protein>
    <submittedName>
        <fullName evidence="2">Uncharacterized protein</fullName>
    </submittedName>
</protein>
<dbReference type="HOGENOM" id="CLU_843093_0_0_1"/>
<dbReference type="Proteomes" id="UP000011115">
    <property type="component" value="Unassembled WGS sequence"/>
</dbReference>
<evidence type="ECO:0000313" key="3">
    <source>
        <dbReference type="Proteomes" id="UP000011115"/>
    </source>
</evidence>
<dbReference type="Gramene" id="PGSC0003DMT400094836">
    <property type="protein sequence ID" value="PGSC0003DMT400094836"/>
    <property type="gene ID" value="PGSC0003DMG400044407"/>
</dbReference>
<dbReference type="PaxDb" id="4113-PGSC0003DMT400094836"/>
<dbReference type="AlphaFoldDB" id="M1DUZ8"/>
<dbReference type="EnsemblPlants" id="PGSC0003DMT400094836">
    <property type="protein sequence ID" value="PGSC0003DMT400094836"/>
    <property type="gene ID" value="PGSC0003DMG400044407"/>
</dbReference>
<feature type="compositionally biased region" description="Polar residues" evidence="1">
    <location>
        <begin position="303"/>
        <end position="314"/>
    </location>
</feature>
<name>M1DUZ8_SOLTU</name>
<organism evidence="2 3">
    <name type="scientific">Solanum tuberosum</name>
    <name type="common">Potato</name>
    <dbReference type="NCBI Taxonomy" id="4113"/>
    <lineage>
        <taxon>Eukaryota</taxon>
        <taxon>Viridiplantae</taxon>
        <taxon>Streptophyta</taxon>
        <taxon>Embryophyta</taxon>
        <taxon>Tracheophyta</taxon>
        <taxon>Spermatophyta</taxon>
        <taxon>Magnoliopsida</taxon>
        <taxon>eudicotyledons</taxon>
        <taxon>Gunneridae</taxon>
        <taxon>Pentapetalae</taxon>
        <taxon>asterids</taxon>
        <taxon>lamiids</taxon>
        <taxon>Solanales</taxon>
        <taxon>Solanaceae</taxon>
        <taxon>Solanoideae</taxon>
        <taxon>Solaneae</taxon>
        <taxon>Solanum</taxon>
    </lineage>
</organism>
<feature type="compositionally biased region" description="Basic and acidic residues" evidence="1">
    <location>
        <begin position="104"/>
        <end position="124"/>
    </location>
</feature>